<dbReference type="AlphaFoldDB" id="A0AAV4SLC9"/>
<keyword evidence="2" id="KW-1185">Reference proteome</keyword>
<organism evidence="1 2">
    <name type="scientific">Caerostris extrusa</name>
    <name type="common">Bark spider</name>
    <name type="synonym">Caerostris bankana</name>
    <dbReference type="NCBI Taxonomy" id="172846"/>
    <lineage>
        <taxon>Eukaryota</taxon>
        <taxon>Metazoa</taxon>
        <taxon>Ecdysozoa</taxon>
        <taxon>Arthropoda</taxon>
        <taxon>Chelicerata</taxon>
        <taxon>Arachnida</taxon>
        <taxon>Araneae</taxon>
        <taxon>Araneomorphae</taxon>
        <taxon>Entelegynae</taxon>
        <taxon>Araneoidea</taxon>
        <taxon>Araneidae</taxon>
        <taxon>Caerostris</taxon>
    </lineage>
</organism>
<gene>
    <name evidence="1" type="ORF">CEXT_776971</name>
</gene>
<accession>A0AAV4SLC9</accession>
<comment type="caution">
    <text evidence="1">The sequence shown here is derived from an EMBL/GenBank/DDBJ whole genome shotgun (WGS) entry which is preliminary data.</text>
</comment>
<dbReference type="Proteomes" id="UP001054945">
    <property type="component" value="Unassembled WGS sequence"/>
</dbReference>
<proteinExistence type="predicted"/>
<reference evidence="1 2" key="1">
    <citation type="submission" date="2021-06" db="EMBL/GenBank/DDBJ databases">
        <title>Caerostris extrusa draft genome.</title>
        <authorList>
            <person name="Kono N."/>
            <person name="Arakawa K."/>
        </authorList>
    </citation>
    <scope>NUCLEOTIDE SEQUENCE [LARGE SCALE GENOMIC DNA]</scope>
</reference>
<dbReference type="EMBL" id="BPLR01009730">
    <property type="protein sequence ID" value="GIY34139.1"/>
    <property type="molecule type" value="Genomic_DNA"/>
</dbReference>
<protein>
    <submittedName>
        <fullName evidence="1">Uncharacterized protein</fullName>
    </submittedName>
</protein>
<evidence type="ECO:0000313" key="2">
    <source>
        <dbReference type="Proteomes" id="UP001054945"/>
    </source>
</evidence>
<sequence>MKAINGFTRGHIHLQGTFLPACPKWRNSKSEGPVNTLVHQRDFLKNLEIGLRPTERRGEGSDYAENVGGMFSLIMSAKASGYGFMSASRSLKTTGEQK</sequence>
<name>A0AAV4SLC9_CAEEX</name>
<evidence type="ECO:0000313" key="1">
    <source>
        <dbReference type="EMBL" id="GIY34139.1"/>
    </source>
</evidence>